<dbReference type="EMBL" id="BMAT01003210">
    <property type="protein sequence ID" value="GFS21898.1"/>
    <property type="molecule type" value="Genomic_DNA"/>
</dbReference>
<comment type="caution">
    <text evidence="1">The sequence shown here is derived from an EMBL/GenBank/DDBJ whole genome shotgun (WGS) entry which is preliminary data.</text>
</comment>
<evidence type="ECO:0000313" key="1">
    <source>
        <dbReference type="EMBL" id="GFS21898.1"/>
    </source>
</evidence>
<dbReference type="Proteomes" id="UP000762676">
    <property type="component" value="Unassembled WGS sequence"/>
</dbReference>
<protein>
    <submittedName>
        <fullName evidence="1">Uncharacterized protein</fullName>
    </submittedName>
</protein>
<name>A0AAV4JJ49_9GAST</name>
<accession>A0AAV4JJ49</accession>
<evidence type="ECO:0000313" key="2">
    <source>
        <dbReference type="Proteomes" id="UP000762676"/>
    </source>
</evidence>
<gene>
    <name evidence="1" type="ORF">ElyMa_001604700</name>
</gene>
<proteinExistence type="predicted"/>
<organism evidence="1 2">
    <name type="scientific">Elysia marginata</name>
    <dbReference type="NCBI Taxonomy" id="1093978"/>
    <lineage>
        <taxon>Eukaryota</taxon>
        <taxon>Metazoa</taxon>
        <taxon>Spiralia</taxon>
        <taxon>Lophotrochozoa</taxon>
        <taxon>Mollusca</taxon>
        <taxon>Gastropoda</taxon>
        <taxon>Heterobranchia</taxon>
        <taxon>Euthyneura</taxon>
        <taxon>Panpulmonata</taxon>
        <taxon>Sacoglossa</taxon>
        <taxon>Placobranchoidea</taxon>
        <taxon>Plakobranchidae</taxon>
        <taxon>Elysia</taxon>
    </lineage>
</organism>
<sequence length="87" mass="9544">MVLLRLSQPRGGIVNKLPLSIKYSIGFASQAASGNQSPTPSLLVWLSNNPGGTASIDRRRGEDTTSIPFRKFGFVTKRNFVATEQRH</sequence>
<reference evidence="1 2" key="1">
    <citation type="journal article" date="2021" name="Elife">
        <title>Chloroplast acquisition without the gene transfer in kleptoplastic sea slugs, Plakobranchus ocellatus.</title>
        <authorList>
            <person name="Maeda T."/>
            <person name="Takahashi S."/>
            <person name="Yoshida T."/>
            <person name="Shimamura S."/>
            <person name="Takaki Y."/>
            <person name="Nagai Y."/>
            <person name="Toyoda A."/>
            <person name="Suzuki Y."/>
            <person name="Arimoto A."/>
            <person name="Ishii H."/>
            <person name="Satoh N."/>
            <person name="Nishiyama T."/>
            <person name="Hasebe M."/>
            <person name="Maruyama T."/>
            <person name="Minagawa J."/>
            <person name="Obokata J."/>
            <person name="Shigenobu S."/>
        </authorList>
    </citation>
    <scope>NUCLEOTIDE SEQUENCE [LARGE SCALE GENOMIC DNA]</scope>
</reference>
<dbReference type="AlphaFoldDB" id="A0AAV4JJ49"/>
<keyword evidence="2" id="KW-1185">Reference proteome</keyword>